<evidence type="ECO:0000256" key="1">
    <source>
        <dbReference type="SAM" id="SignalP"/>
    </source>
</evidence>
<proteinExistence type="predicted"/>
<dbReference type="Proteomes" id="UP001597114">
    <property type="component" value="Unassembled WGS sequence"/>
</dbReference>
<dbReference type="CDD" id="cd03398">
    <property type="entry name" value="PAP2_haloperoxidase"/>
    <property type="match status" value="1"/>
</dbReference>
<comment type="caution">
    <text evidence="2">The sequence shown here is derived from an EMBL/GenBank/DDBJ whole genome shotgun (WGS) entry which is preliminary data.</text>
</comment>
<organism evidence="2 3">
    <name type="scientific">Pseudonocardia yunnanensis</name>
    <dbReference type="NCBI Taxonomy" id="58107"/>
    <lineage>
        <taxon>Bacteria</taxon>
        <taxon>Bacillati</taxon>
        <taxon>Actinomycetota</taxon>
        <taxon>Actinomycetes</taxon>
        <taxon>Pseudonocardiales</taxon>
        <taxon>Pseudonocardiaceae</taxon>
        <taxon>Pseudonocardia</taxon>
    </lineage>
</organism>
<dbReference type="SUPFAM" id="SSF48317">
    <property type="entry name" value="Acid phosphatase/Vanadium-dependent haloperoxidase"/>
    <property type="match status" value="1"/>
</dbReference>
<name>A0ABW4F1Q0_9PSEU</name>
<keyword evidence="1" id="KW-0732">Signal</keyword>
<dbReference type="EMBL" id="JBHUCO010000036">
    <property type="protein sequence ID" value="MFD1521473.1"/>
    <property type="molecule type" value="Genomic_DNA"/>
</dbReference>
<dbReference type="InterPro" id="IPR036938">
    <property type="entry name" value="PAP2/HPO_sf"/>
</dbReference>
<evidence type="ECO:0000313" key="3">
    <source>
        <dbReference type="Proteomes" id="UP001597114"/>
    </source>
</evidence>
<dbReference type="InterPro" id="IPR052559">
    <property type="entry name" value="V-haloperoxidase"/>
</dbReference>
<feature type="signal peptide" evidence="1">
    <location>
        <begin position="1"/>
        <end position="24"/>
    </location>
</feature>
<reference evidence="3" key="1">
    <citation type="journal article" date="2019" name="Int. J. Syst. Evol. Microbiol.">
        <title>The Global Catalogue of Microorganisms (GCM) 10K type strain sequencing project: providing services to taxonomists for standard genome sequencing and annotation.</title>
        <authorList>
            <consortium name="The Broad Institute Genomics Platform"/>
            <consortium name="The Broad Institute Genome Sequencing Center for Infectious Disease"/>
            <person name="Wu L."/>
            <person name="Ma J."/>
        </authorList>
    </citation>
    <scope>NUCLEOTIDE SEQUENCE [LARGE SCALE GENOMIC DNA]</scope>
    <source>
        <strain evidence="3">CCM 7043</strain>
    </source>
</reference>
<dbReference type="PANTHER" id="PTHR34599:SF1">
    <property type="entry name" value="PHOSPHATIDIC ACID PHOSPHATASE TYPE 2_HALOPEROXIDASE DOMAIN-CONTAINING PROTEIN"/>
    <property type="match status" value="1"/>
</dbReference>
<dbReference type="Gene3D" id="1.10.606.20">
    <property type="match status" value="1"/>
</dbReference>
<dbReference type="RefSeq" id="WP_344722386.1">
    <property type="nucleotide sequence ID" value="NZ_BAAAUS010000012.1"/>
</dbReference>
<evidence type="ECO:0000313" key="2">
    <source>
        <dbReference type="EMBL" id="MFD1521473.1"/>
    </source>
</evidence>
<dbReference type="PANTHER" id="PTHR34599">
    <property type="entry name" value="PEROXIDASE-RELATED"/>
    <property type="match status" value="1"/>
</dbReference>
<accession>A0ABW4F1Q0</accession>
<protein>
    <submittedName>
        <fullName evidence="2">Vanadium-dependent haloperoxidase</fullName>
    </submittedName>
</protein>
<feature type="chain" id="PRO_5047069507" evidence="1">
    <location>
        <begin position="25"/>
        <end position="434"/>
    </location>
</feature>
<keyword evidence="3" id="KW-1185">Reference proteome</keyword>
<sequence length="434" mass="44624">MRTTTLVILATAAVTVGLAVPALATSGGAASTTVAGAPGSGQSVVDWNRELISILGTPNAQPATVHPTRGFAMLQAAEYDAVVSITKAAPPYGSAVPAPDGARPDAAADQAAHDVLVALYPGMRAGLDARLNGQLAGIPDGKPEQDGVAVGAAAARQIVALRASDGAAATAAPFTPGTAPGDYRPTPPKFAAPMYTGWGSVTPFLLTSPQQFQPAAPPPVSSREYATALAEVRDLGRDTSMSRTPDQTVAGKFWSASPIWNTWNQITQQLVTDRHADLAQATAVFSALDLSLADTTIGLYDAKYTDHVWRPVTAVQQGATAGNPGITGDPTWNPLTPTATDPSYPGAHSALSEAAATVLTAFYGPRQAVTVTSAADPGVRRRFANLADAAQEAGLSRIWSGQHTRIDHEAGQQLGHQVAEVALSALQVHLVDAG</sequence>
<gene>
    <name evidence="2" type="ORF">ACFSJD_28510</name>
</gene>